<gene>
    <name evidence="1" type="ORF">LIER_16094</name>
</gene>
<dbReference type="Proteomes" id="UP001454036">
    <property type="component" value="Unassembled WGS sequence"/>
</dbReference>
<dbReference type="AlphaFoldDB" id="A0AAV3Q8J2"/>
<evidence type="ECO:0008006" key="3">
    <source>
        <dbReference type="Google" id="ProtNLM"/>
    </source>
</evidence>
<comment type="caution">
    <text evidence="1">The sequence shown here is derived from an EMBL/GenBank/DDBJ whole genome shotgun (WGS) entry which is preliminary data.</text>
</comment>
<organism evidence="1 2">
    <name type="scientific">Lithospermum erythrorhizon</name>
    <name type="common">Purple gromwell</name>
    <name type="synonym">Lithospermum officinale var. erythrorhizon</name>
    <dbReference type="NCBI Taxonomy" id="34254"/>
    <lineage>
        <taxon>Eukaryota</taxon>
        <taxon>Viridiplantae</taxon>
        <taxon>Streptophyta</taxon>
        <taxon>Embryophyta</taxon>
        <taxon>Tracheophyta</taxon>
        <taxon>Spermatophyta</taxon>
        <taxon>Magnoliopsida</taxon>
        <taxon>eudicotyledons</taxon>
        <taxon>Gunneridae</taxon>
        <taxon>Pentapetalae</taxon>
        <taxon>asterids</taxon>
        <taxon>lamiids</taxon>
        <taxon>Boraginales</taxon>
        <taxon>Boraginaceae</taxon>
        <taxon>Boraginoideae</taxon>
        <taxon>Lithospermeae</taxon>
        <taxon>Lithospermum</taxon>
    </lineage>
</organism>
<proteinExistence type="predicted"/>
<keyword evidence="2" id="KW-1185">Reference proteome</keyword>
<protein>
    <recommendedName>
        <fullName evidence="3">Secreted protein</fullName>
    </recommendedName>
</protein>
<evidence type="ECO:0000313" key="2">
    <source>
        <dbReference type="Proteomes" id="UP001454036"/>
    </source>
</evidence>
<sequence>MARAFSRGSTSIRMSIFFSSLKVRFHCLTGTNIESTCNRCIATSGSTLDMSSGPHANTSSNSLISKISASLRVSSNFVLTLKTRSLFAGLNGISSTSSCGTGRF</sequence>
<evidence type="ECO:0000313" key="1">
    <source>
        <dbReference type="EMBL" id="GAA0159276.1"/>
    </source>
</evidence>
<reference evidence="1 2" key="1">
    <citation type="submission" date="2024-01" db="EMBL/GenBank/DDBJ databases">
        <title>The complete chloroplast genome sequence of Lithospermum erythrorhizon: insights into the phylogenetic relationship among Boraginaceae species and the maternal lineages of purple gromwells.</title>
        <authorList>
            <person name="Okada T."/>
            <person name="Watanabe K."/>
        </authorList>
    </citation>
    <scope>NUCLEOTIDE SEQUENCE [LARGE SCALE GENOMIC DNA]</scope>
</reference>
<dbReference type="EMBL" id="BAABME010003564">
    <property type="protein sequence ID" value="GAA0159276.1"/>
    <property type="molecule type" value="Genomic_DNA"/>
</dbReference>
<accession>A0AAV3Q8J2</accession>
<name>A0AAV3Q8J2_LITER</name>